<dbReference type="Gene3D" id="3.90.1150.10">
    <property type="entry name" value="Aspartate Aminotransferase, domain 1"/>
    <property type="match status" value="1"/>
</dbReference>
<evidence type="ECO:0000256" key="2">
    <source>
        <dbReference type="ARBA" id="ARBA00022898"/>
    </source>
</evidence>
<dbReference type="Gene3D" id="3.40.640.10">
    <property type="entry name" value="Type I PLP-dependent aspartate aminotransferase-like (Major domain)"/>
    <property type="match status" value="1"/>
</dbReference>
<accession>D8LJS6</accession>
<evidence type="ECO:0000256" key="8">
    <source>
        <dbReference type="RuleBase" id="RU362118"/>
    </source>
</evidence>
<dbReference type="PANTHER" id="PTHR11808">
    <property type="entry name" value="TRANS-SULFURATION ENZYME FAMILY MEMBER"/>
    <property type="match status" value="1"/>
</dbReference>
<keyword evidence="2 7" id="KW-0663">Pyridoxal phosphate</keyword>
<evidence type="ECO:0000256" key="4">
    <source>
        <dbReference type="ARBA" id="ARBA00093222"/>
    </source>
</evidence>
<reference evidence="9 10" key="1">
    <citation type="journal article" date="2010" name="Nature">
        <title>The Ectocarpus genome and the independent evolution of multicellularity in brown algae.</title>
        <authorList>
            <person name="Cock J.M."/>
            <person name="Sterck L."/>
            <person name="Rouze P."/>
            <person name="Scornet D."/>
            <person name="Allen A.E."/>
            <person name="Amoutzias G."/>
            <person name="Anthouard V."/>
            <person name="Artiguenave F."/>
            <person name="Aury J.M."/>
            <person name="Badger J.H."/>
            <person name="Beszteri B."/>
            <person name="Billiau K."/>
            <person name="Bonnet E."/>
            <person name="Bothwell J.H."/>
            <person name="Bowler C."/>
            <person name="Boyen C."/>
            <person name="Brownlee C."/>
            <person name="Carrano C.J."/>
            <person name="Charrier B."/>
            <person name="Cho G.Y."/>
            <person name="Coelho S.M."/>
            <person name="Collen J."/>
            <person name="Corre E."/>
            <person name="Da Silva C."/>
            <person name="Delage L."/>
            <person name="Delaroque N."/>
            <person name="Dittami S.M."/>
            <person name="Doulbeau S."/>
            <person name="Elias M."/>
            <person name="Farnham G."/>
            <person name="Gachon C.M."/>
            <person name="Gschloessl B."/>
            <person name="Heesch S."/>
            <person name="Jabbari K."/>
            <person name="Jubin C."/>
            <person name="Kawai H."/>
            <person name="Kimura K."/>
            <person name="Kloareg B."/>
            <person name="Kupper F.C."/>
            <person name="Lang D."/>
            <person name="Le Bail A."/>
            <person name="Leblanc C."/>
            <person name="Lerouge P."/>
            <person name="Lohr M."/>
            <person name="Lopez P.J."/>
            <person name="Martens C."/>
            <person name="Maumus F."/>
            <person name="Michel G."/>
            <person name="Miranda-Saavedra D."/>
            <person name="Morales J."/>
            <person name="Moreau H."/>
            <person name="Motomura T."/>
            <person name="Nagasato C."/>
            <person name="Napoli C.A."/>
            <person name="Nelson D.R."/>
            <person name="Nyvall-Collen P."/>
            <person name="Peters A.F."/>
            <person name="Pommier C."/>
            <person name="Potin P."/>
            <person name="Poulain J."/>
            <person name="Quesneville H."/>
            <person name="Read B."/>
            <person name="Rensing S.A."/>
            <person name="Ritter A."/>
            <person name="Rousvoal S."/>
            <person name="Samanta M."/>
            <person name="Samson G."/>
            <person name="Schroeder D.C."/>
            <person name="Segurens B."/>
            <person name="Strittmatter M."/>
            <person name="Tonon T."/>
            <person name="Tregear J.W."/>
            <person name="Valentin K."/>
            <person name="von Dassow P."/>
            <person name="Yamagishi T."/>
            <person name="Van de Peer Y."/>
            <person name="Wincker P."/>
        </authorList>
    </citation>
    <scope>NUCLEOTIDE SEQUENCE [LARGE SCALE GENOMIC DNA]</scope>
    <source>
        <strain evidence="10">Ec32 / CCAP1310/4</strain>
    </source>
</reference>
<comment type="catalytic activity">
    <reaction evidence="4">
        <text>O-succinyl-L-homoserine + L-cysteine = L,L-cystathionine + succinate + H(+)</text>
        <dbReference type="Rhea" id="RHEA:20397"/>
        <dbReference type="ChEBI" id="CHEBI:15378"/>
        <dbReference type="ChEBI" id="CHEBI:30031"/>
        <dbReference type="ChEBI" id="CHEBI:35235"/>
        <dbReference type="ChEBI" id="CHEBI:57661"/>
        <dbReference type="ChEBI" id="CHEBI:58161"/>
    </reaction>
</comment>
<name>D8LJS6_ECTSI</name>
<dbReference type="eggNOG" id="KOG0053">
    <property type="taxonomic scope" value="Eukaryota"/>
</dbReference>
<dbReference type="GO" id="GO:0005737">
    <property type="term" value="C:cytoplasm"/>
    <property type="evidence" value="ECO:0007669"/>
    <property type="project" value="TreeGrafter"/>
</dbReference>
<dbReference type="GO" id="GO:0030170">
    <property type="term" value="F:pyridoxal phosphate binding"/>
    <property type="evidence" value="ECO:0007669"/>
    <property type="project" value="InterPro"/>
</dbReference>
<dbReference type="EC" id="2.5.1.160" evidence="6"/>
<sequence>MSGECGTWPEGKEMALETKLVHQGINPDKETGAILTPIVQSTTFIQDSVEKYLDRGFSYSRTANPTVAALEAKVAGLEGAAGGACCVATGMAATVTVMSAFLKAGDHCVITECSYGGTNRAARVMFSDLGVTFSFVDFRDPEVVKAAIRPNTKLIFSETPANPTLTLTDIRAVSAVAKAAGVPHVCDATFSTPIMTRPIELGADMTLQSLTKFYDGHNVTVGGAVASATKEINEKLHFYSNIHGNIISPQAAFYILQHSKTMGLRFRQQCKTAQAVAEMLESHEKVDIVRYPGLASFPQKALADAQHGNGIHGSMLWFEVKGGTEAGRKLMNSVQRPWSLCENLGATESILTCPAVMTHANMLKEDRLKVGITDGFVRVSCGVENTDDLVAALKKGLDDL</sequence>
<dbReference type="PIRSF" id="PIRSF001434">
    <property type="entry name" value="CGS"/>
    <property type="match status" value="1"/>
</dbReference>
<dbReference type="InParanoid" id="D8LJS6"/>
<dbReference type="CDD" id="cd00614">
    <property type="entry name" value="CGS_like"/>
    <property type="match status" value="1"/>
</dbReference>
<feature type="modified residue" description="N6-(pyridoxal phosphate)lysine" evidence="7">
    <location>
        <position position="212"/>
    </location>
</feature>
<dbReference type="GO" id="GO:0019346">
    <property type="term" value="P:transsulfuration"/>
    <property type="evidence" value="ECO:0007669"/>
    <property type="project" value="InterPro"/>
</dbReference>
<dbReference type="SUPFAM" id="SSF53383">
    <property type="entry name" value="PLP-dependent transferases"/>
    <property type="match status" value="1"/>
</dbReference>
<keyword evidence="10" id="KW-1185">Reference proteome</keyword>
<dbReference type="AlphaFoldDB" id="D8LJS6"/>
<keyword evidence="9" id="KW-0456">Lyase</keyword>
<proteinExistence type="inferred from homology"/>
<dbReference type="Pfam" id="PF01053">
    <property type="entry name" value="Cys_Met_Meta_PP"/>
    <property type="match status" value="1"/>
</dbReference>
<comment type="catalytic activity">
    <reaction evidence="5">
        <text>O-phospho-L-homoserine + L-cysteine = L,L-cystathionine + phosphate</text>
        <dbReference type="Rhea" id="RHEA:80891"/>
        <dbReference type="ChEBI" id="CHEBI:35235"/>
        <dbReference type="ChEBI" id="CHEBI:43474"/>
        <dbReference type="ChEBI" id="CHEBI:57590"/>
        <dbReference type="ChEBI" id="CHEBI:58161"/>
        <dbReference type="EC" id="2.5.1.160"/>
    </reaction>
</comment>
<organism evidence="9 10">
    <name type="scientific">Ectocarpus siliculosus</name>
    <name type="common">Brown alga</name>
    <name type="synonym">Conferva siliculosa</name>
    <dbReference type="NCBI Taxonomy" id="2880"/>
    <lineage>
        <taxon>Eukaryota</taxon>
        <taxon>Sar</taxon>
        <taxon>Stramenopiles</taxon>
        <taxon>Ochrophyta</taxon>
        <taxon>PX clade</taxon>
        <taxon>Phaeophyceae</taxon>
        <taxon>Ectocarpales</taxon>
        <taxon>Ectocarpaceae</taxon>
        <taxon>Ectocarpus</taxon>
    </lineage>
</organism>
<dbReference type="InterPro" id="IPR000277">
    <property type="entry name" value="Cys/Met-Metab_PyrdxlP-dep_enz"/>
</dbReference>
<comment type="similarity">
    <text evidence="8">Belongs to the trans-sulfuration enzymes family.</text>
</comment>
<dbReference type="STRING" id="2880.D8LJS6"/>
<evidence type="ECO:0000256" key="1">
    <source>
        <dbReference type="ARBA" id="ARBA00001933"/>
    </source>
</evidence>
<dbReference type="FunFam" id="3.40.640.10:FF:000046">
    <property type="entry name" value="Cystathionine gamma-lyase"/>
    <property type="match status" value="1"/>
</dbReference>
<dbReference type="GO" id="GO:0016846">
    <property type="term" value="F:carbon-sulfur lyase activity"/>
    <property type="evidence" value="ECO:0007669"/>
    <property type="project" value="TreeGrafter"/>
</dbReference>
<dbReference type="FunFam" id="3.90.1150.10:FF:000033">
    <property type="entry name" value="Cystathionine gamma-synthase"/>
    <property type="match status" value="1"/>
</dbReference>
<dbReference type="OrthoDB" id="3512640at2759"/>
<gene>
    <name evidence="9" type="primary">CGL</name>
    <name evidence="9" type="ORF">Esi_0264_0028</name>
</gene>
<dbReference type="InterPro" id="IPR015424">
    <property type="entry name" value="PyrdxlP-dep_Trfase"/>
</dbReference>
<dbReference type="GO" id="GO:0009086">
    <property type="term" value="P:methionine biosynthetic process"/>
    <property type="evidence" value="ECO:0007669"/>
    <property type="project" value="UniProtKB-ARBA"/>
</dbReference>
<evidence type="ECO:0000256" key="3">
    <source>
        <dbReference type="ARBA" id="ARBA00060510"/>
    </source>
</evidence>
<evidence type="ECO:0000256" key="7">
    <source>
        <dbReference type="PIRSR" id="PIRSR001434-2"/>
    </source>
</evidence>
<evidence type="ECO:0000313" key="10">
    <source>
        <dbReference type="Proteomes" id="UP000002630"/>
    </source>
</evidence>
<dbReference type="Proteomes" id="UP000002630">
    <property type="component" value="Linkage Group LG26"/>
</dbReference>
<comment type="pathway">
    <text evidence="3">Amino-acid biosynthesis; L-methionine biosynthesis via de novo pathway; L-cystathionine from O-succinyl-L-homoserine: step 1/1.</text>
</comment>
<dbReference type="OMA" id="NAFQIIQ"/>
<protein>
    <recommendedName>
        <fullName evidence="6">plant cystathionine gamma-synthase</fullName>
        <ecNumber evidence="6">2.5.1.160</ecNumber>
    </recommendedName>
</protein>
<evidence type="ECO:0000256" key="6">
    <source>
        <dbReference type="ARBA" id="ARBA00093596"/>
    </source>
</evidence>
<dbReference type="EMBL" id="FN649751">
    <property type="protein sequence ID" value="CBN75996.1"/>
    <property type="molecule type" value="Genomic_DNA"/>
</dbReference>
<dbReference type="InterPro" id="IPR015421">
    <property type="entry name" value="PyrdxlP-dep_Trfase_major"/>
</dbReference>
<dbReference type="PANTHER" id="PTHR11808:SF80">
    <property type="entry name" value="CYSTATHIONINE GAMMA-LYASE"/>
    <property type="match status" value="1"/>
</dbReference>
<dbReference type="EMBL" id="FN648447">
    <property type="protein sequence ID" value="CBN75996.1"/>
    <property type="molecule type" value="Genomic_DNA"/>
</dbReference>
<comment type="cofactor">
    <cofactor evidence="1 8">
        <name>pyridoxal 5'-phosphate</name>
        <dbReference type="ChEBI" id="CHEBI:597326"/>
    </cofactor>
</comment>
<dbReference type="InterPro" id="IPR015422">
    <property type="entry name" value="PyrdxlP-dep_Trfase_small"/>
</dbReference>
<evidence type="ECO:0000313" key="9">
    <source>
        <dbReference type="EMBL" id="CBN75996.1"/>
    </source>
</evidence>
<dbReference type="GO" id="GO:0003962">
    <property type="term" value="F:cystathionine gamma-synthase activity"/>
    <property type="evidence" value="ECO:0007669"/>
    <property type="project" value="RHEA"/>
</dbReference>
<evidence type="ECO:0000256" key="5">
    <source>
        <dbReference type="ARBA" id="ARBA00093261"/>
    </source>
</evidence>